<gene>
    <name evidence="1" type="ORF">U2F25_33890</name>
</gene>
<sequence length="160" mass="18131">MTEHHPDLPAEIASAPPPVLTLDGHTAVIADVRFIWRDHCSYCRQQFSMATDGGRITAGIAVDARRGPHWYQRWQPAGHPEPPPHCPNLRCRRPAPFAANPRSHIARHVDTETMTYRYGDPSPVYSSQQLLRQVWDVIRATYPELAAQADIADRRRPGIR</sequence>
<keyword evidence="2" id="KW-1185">Reference proteome</keyword>
<reference evidence="1 2" key="1">
    <citation type="submission" date="2023-12" db="EMBL/GenBank/DDBJ databases">
        <title>Micromonospora sp. nov., isolated from Atacama Desert.</title>
        <authorList>
            <person name="Carro L."/>
            <person name="Golinska P."/>
            <person name="Klenk H.-P."/>
            <person name="Goodfellow M."/>
        </authorList>
    </citation>
    <scope>NUCLEOTIDE SEQUENCE [LARGE SCALE GENOMIC DNA]</scope>
    <source>
        <strain evidence="1 2">4G53</strain>
    </source>
</reference>
<evidence type="ECO:0000313" key="1">
    <source>
        <dbReference type="EMBL" id="MDZ5494381.1"/>
    </source>
</evidence>
<evidence type="ECO:0000313" key="2">
    <source>
        <dbReference type="Proteomes" id="UP001290101"/>
    </source>
</evidence>
<dbReference type="Proteomes" id="UP001290101">
    <property type="component" value="Unassembled WGS sequence"/>
</dbReference>
<proteinExistence type="predicted"/>
<dbReference type="EMBL" id="JAXOTQ010000072">
    <property type="protein sequence ID" value="MDZ5494381.1"/>
    <property type="molecule type" value="Genomic_DNA"/>
</dbReference>
<protein>
    <submittedName>
        <fullName evidence="1">Uncharacterized protein</fullName>
    </submittedName>
</protein>
<dbReference type="RefSeq" id="WP_322443848.1">
    <property type="nucleotide sequence ID" value="NZ_JAXOTQ010000072.1"/>
</dbReference>
<name>A0ABU5JP57_9ACTN</name>
<comment type="caution">
    <text evidence="1">The sequence shown here is derived from an EMBL/GenBank/DDBJ whole genome shotgun (WGS) entry which is preliminary data.</text>
</comment>
<organism evidence="1 2">
    <name type="scientific">Micromonospora sicca</name>
    <dbReference type="NCBI Taxonomy" id="2202420"/>
    <lineage>
        <taxon>Bacteria</taxon>
        <taxon>Bacillati</taxon>
        <taxon>Actinomycetota</taxon>
        <taxon>Actinomycetes</taxon>
        <taxon>Micromonosporales</taxon>
        <taxon>Micromonosporaceae</taxon>
        <taxon>Micromonospora</taxon>
    </lineage>
</organism>
<accession>A0ABU5JP57</accession>